<keyword evidence="3" id="KW-1185">Reference proteome</keyword>
<dbReference type="CDD" id="cd08273">
    <property type="entry name" value="MDR8"/>
    <property type="match status" value="1"/>
</dbReference>
<dbReference type="Pfam" id="PF00107">
    <property type="entry name" value="ADH_zinc_N"/>
    <property type="match status" value="1"/>
</dbReference>
<accession>A0AAI8YHH2</accession>
<dbReference type="InterPro" id="IPR020843">
    <property type="entry name" value="ER"/>
</dbReference>
<dbReference type="GO" id="GO:0005739">
    <property type="term" value="C:mitochondrion"/>
    <property type="evidence" value="ECO:0007669"/>
    <property type="project" value="TreeGrafter"/>
</dbReference>
<dbReference type="SUPFAM" id="SSF51735">
    <property type="entry name" value="NAD(P)-binding Rossmann-fold domains"/>
    <property type="match status" value="1"/>
</dbReference>
<gene>
    <name evidence="2" type="ORF">KHLLAP_LOCUS5255</name>
</gene>
<dbReference type="InterPro" id="IPR051397">
    <property type="entry name" value="Zn-ADH-like_protein"/>
</dbReference>
<sequence>MTSHLTPIRKVVISEFGDVSKVSVVDATIGAPRSEEVQVAPIYSGFAGADINMRLGQYPLQKKAPLTPGYCLVGKVKTDGVNFNSGDVVCCLTIYDAEAELVNLPEKYLVKVPEGVDLKQATALVLDWATAYGMVDKAAKVTKGQRVFVHCISGAVGYATMKLCQLRGATVYGTASERKHEIIRDQGATPFTYTNKEWMKAMQDIGGADAVFDPLAFESWDESYSILSERGILVGCGTNLETVGARPPSDFSPVMQILKLMLRSYANVFSKKRATFFGISRDDPSFVPNLNTLFSLVKDRGIDVVIKSVWRMADIQEAHKSYGKDDGVGSNLIEVSGEDGQGE</sequence>
<evidence type="ECO:0000313" key="3">
    <source>
        <dbReference type="Proteomes" id="UP001295740"/>
    </source>
</evidence>
<dbReference type="AlphaFoldDB" id="A0AAI8YHH2"/>
<comment type="caution">
    <text evidence="2">The sequence shown here is derived from an EMBL/GenBank/DDBJ whole genome shotgun (WGS) entry which is preliminary data.</text>
</comment>
<dbReference type="InterPro" id="IPR011032">
    <property type="entry name" value="GroES-like_sf"/>
</dbReference>
<name>A0AAI8YHH2_9PEZI</name>
<dbReference type="Gene3D" id="3.90.180.10">
    <property type="entry name" value="Medium-chain alcohol dehydrogenases, catalytic domain"/>
    <property type="match status" value="1"/>
</dbReference>
<dbReference type="EMBL" id="CAUWAG010000007">
    <property type="protein sequence ID" value="CAJ2504787.1"/>
    <property type="molecule type" value="Genomic_DNA"/>
</dbReference>
<dbReference type="InterPro" id="IPR036291">
    <property type="entry name" value="NAD(P)-bd_dom_sf"/>
</dbReference>
<dbReference type="InterPro" id="IPR013149">
    <property type="entry name" value="ADH-like_C"/>
</dbReference>
<dbReference type="Proteomes" id="UP001295740">
    <property type="component" value="Unassembled WGS sequence"/>
</dbReference>
<dbReference type="PANTHER" id="PTHR43677">
    <property type="entry name" value="SHORT-CHAIN DEHYDROGENASE/REDUCTASE"/>
    <property type="match status" value="1"/>
</dbReference>
<dbReference type="SMART" id="SM00829">
    <property type="entry name" value="PKS_ER"/>
    <property type="match status" value="1"/>
</dbReference>
<reference evidence="2" key="1">
    <citation type="submission" date="2023-10" db="EMBL/GenBank/DDBJ databases">
        <authorList>
            <person name="Hackl T."/>
        </authorList>
    </citation>
    <scope>NUCLEOTIDE SEQUENCE</scope>
</reference>
<dbReference type="GO" id="GO:0016491">
    <property type="term" value="F:oxidoreductase activity"/>
    <property type="evidence" value="ECO:0007669"/>
    <property type="project" value="InterPro"/>
</dbReference>
<dbReference type="PANTHER" id="PTHR43677:SF4">
    <property type="entry name" value="QUINONE OXIDOREDUCTASE-LIKE PROTEIN 2"/>
    <property type="match status" value="1"/>
</dbReference>
<organism evidence="2 3">
    <name type="scientific">Anthostomella pinea</name>
    <dbReference type="NCBI Taxonomy" id="933095"/>
    <lineage>
        <taxon>Eukaryota</taxon>
        <taxon>Fungi</taxon>
        <taxon>Dikarya</taxon>
        <taxon>Ascomycota</taxon>
        <taxon>Pezizomycotina</taxon>
        <taxon>Sordariomycetes</taxon>
        <taxon>Xylariomycetidae</taxon>
        <taxon>Xylariales</taxon>
        <taxon>Xylariaceae</taxon>
        <taxon>Anthostomella</taxon>
    </lineage>
</organism>
<feature type="domain" description="Enoyl reductase (ER)" evidence="1">
    <location>
        <begin position="17"/>
        <end position="333"/>
    </location>
</feature>
<dbReference type="SUPFAM" id="SSF50129">
    <property type="entry name" value="GroES-like"/>
    <property type="match status" value="1"/>
</dbReference>
<proteinExistence type="predicted"/>
<dbReference type="Gene3D" id="3.40.50.720">
    <property type="entry name" value="NAD(P)-binding Rossmann-like Domain"/>
    <property type="match status" value="1"/>
</dbReference>
<evidence type="ECO:0000259" key="1">
    <source>
        <dbReference type="SMART" id="SM00829"/>
    </source>
</evidence>
<protein>
    <submittedName>
        <fullName evidence="2">Uu.00g121810.m01.CDS01</fullName>
    </submittedName>
</protein>
<evidence type="ECO:0000313" key="2">
    <source>
        <dbReference type="EMBL" id="CAJ2504787.1"/>
    </source>
</evidence>